<sequence length="159" mass="18139">MPVTQSSADRKNEEGKRERGKWSRPIENFQAFASYPLDRVEVVAKSGSMTRVHTCKNEKKSNRGQSIIVDHRQLVKIIHGCHKGKYPVSPVKNMTEDLYPIARTGERGSIGYCLLSNSVVVNLAFMTPGNQKLNNQISKEKQTAKRRCVQIRTRDPWNR</sequence>
<gene>
    <name evidence="1" type="ORF">BDR25DRAFT_360397</name>
</gene>
<proteinExistence type="predicted"/>
<keyword evidence="2" id="KW-1185">Reference proteome</keyword>
<name>A0ACB6QEW1_9PLEO</name>
<evidence type="ECO:0000313" key="1">
    <source>
        <dbReference type="EMBL" id="KAF2465437.1"/>
    </source>
</evidence>
<dbReference type="EMBL" id="MU003529">
    <property type="protein sequence ID" value="KAF2465437.1"/>
    <property type="molecule type" value="Genomic_DNA"/>
</dbReference>
<evidence type="ECO:0000313" key="2">
    <source>
        <dbReference type="Proteomes" id="UP000799755"/>
    </source>
</evidence>
<dbReference type="Proteomes" id="UP000799755">
    <property type="component" value="Unassembled WGS sequence"/>
</dbReference>
<reference evidence="1" key="1">
    <citation type="journal article" date="2020" name="Stud. Mycol.">
        <title>101 Dothideomycetes genomes: a test case for predicting lifestyles and emergence of pathogens.</title>
        <authorList>
            <person name="Haridas S."/>
            <person name="Albert R."/>
            <person name="Binder M."/>
            <person name="Bloem J."/>
            <person name="Labutti K."/>
            <person name="Salamov A."/>
            <person name="Andreopoulos B."/>
            <person name="Baker S."/>
            <person name="Barry K."/>
            <person name="Bills G."/>
            <person name="Bluhm B."/>
            <person name="Cannon C."/>
            <person name="Castanera R."/>
            <person name="Culley D."/>
            <person name="Daum C."/>
            <person name="Ezra D."/>
            <person name="Gonzalez J."/>
            <person name="Henrissat B."/>
            <person name="Kuo A."/>
            <person name="Liang C."/>
            <person name="Lipzen A."/>
            <person name="Lutzoni F."/>
            <person name="Magnuson J."/>
            <person name="Mondo S."/>
            <person name="Nolan M."/>
            <person name="Ohm R."/>
            <person name="Pangilinan J."/>
            <person name="Park H.-J."/>
            <person name="Ramirez L."/>
            <person name="Alfaro M."/>
            <person name="Sun H."/>
            <person name="Tritt A."/>
            <person name="Yoshinaga Y."/>
            <person name="Zwiers L.-H."/>
            <person name="Turgeon B."/>
            <person name="Goodwin S."/>
            <person name="Spatafora J."/>
            <person name="Crous P."/>
            <person name="Grigoriev I."/>
        </authorList>
    </citation>
    <scope>NUCLEOTIDE SEQUENCE</scope>
    <source>
        <strain evidence="1">ATCC 200398</strain>
    </source>
</reference>
<comment type="caution">
    <text evidence="1">The sequence shown here is derived from an EMBL/GenBank/DDBJ whole genome shotgun (WGS) entry which is preliminary data.</text>
</comment>
<protein>
    <submittedName>
        <fullName evidence="1">Uncharacterized protein</fullName>
    </submittedName>
</protein>
<organism evidence="1 2">
    <name type="scientific">Lindgomyces ingoldianus</name>
    <dbReference type="NCBI Taxonomy" id="673940"/>
    <lineage>
        <taxon>Eukaryota</taxon>
        <taxon>Fungi</taxon>
        <taxon>Dikarya</taxon>
        <taxon>Ascomycota</taxon>
        <taxon>Pezizomycotina</taxon>
        <taxon>Dothideomycetes</taxon>
        <taxon>Pleosporomycetidae</taxon>
        <taxon>Pleosporales</taxon>
        <taxon>Lindgomycetaceae</taxon>
        <taxon>Lindgomyces</taxon>
    </lineage>
</organism>
<accession>A0ACB6QEW1</accession>